<dbReference type="FunFam" id="3.40.30.10:FF:000001">
    <property type="entry name" value="Thioredoxin"/>
    <property type="match status" value="1"/>
</dbReference>
<name>A0A0R1HI13_9LACO</name>
<keyword evidence="4" id="KW-0249">Electron transport</keyword>
<dbReference type="OrthoDB" id="9790390at2"/>
<feature type="active site" description="Nucleophile" evidence="9">
    <location>
        <position position="28"/>
    </location>
</feature>
<dbReference type="CDD" id="cd02947">
    <property type="entry name" value="TRX_family"/>
    <property type="match status" value="1"/>
</dbReference>
<dbReference type="PATRIC" id="fig|1423719.4.peg.939"/>
<dbReference type="STRING" id="1423719.FC66_GL000923"/>
<evidence type="ECO:0000313" key="13">
    <source>
        <dbReference type="Proteomes" id="UP000051450"/>
    </source>
</evidence>
<dbReference type="GO" id="GO:0045454">
    <property type="term" value="P:cell redox homeostasis"/>
    <property type="evidence" value="ECO:0007669"/>
    <property type="project" value="TreeGrafter"/>
</dbReference>
<organism evidence="12 13">
    <name type="scientific">Dellaglioa algida DSM 15638</name>
    <dbReference type="NCBI Taxonomy" id="1423719"/>
    <lineage>
        <taxon>Bacteria</taxon>
        <taxon>Bacillati</taxon>
        <taxon>Bacillota</taxon>
        <taxon>Bacilli</taxon>
        <taxon>Lactobacillales</taxon>
        <taxon>Lactobacillaceae</taxon>
        <taxon>Dellaglioa</taxon>
    </lineage>
</organism>
<keyword evidence="3" id="KW-0813">Transport</keyword>
<comment type="similarity">
    <text evidence="1 8">Belongs to the thioredoxin family.</text>
</comment>
<dbReference type="Proteomes" id="UP000051450">
    <property type="component" value="Unassembled WGS sequence"/>
</dbReference>
<dbReference type="PROSITE" id="PS00194">
    <property type="entry name" value="THIOREDOXIN_1"/>
    <property type="match status" value="1"/>
</dbReference>
<evidence type="ECO:0000256" key="1">
    <source>
        <dbReference type="ARBA" id="ARBA00008987"/>
    </source>
</evidence>
<keyword evidence="13" id="KW-1185">Reference proteome</keyword>
<dbReference type="InterPro" id="IPR013766">
    <property type="entry name" value="Thioredoxin_domain"/>
</dbReference>
<proteinExistence type="inferred from homology"/>
<evidence type="ECO:0000256" key="3">
    <source>
        <dbReference type="ARBA" id="ARBA00022448"/>
    </source>
</evidence>
<reference evidence="12 13" key="1">
    <citation type="journal article" date="2015" name="Genome Announc.">
        <title>Expanding the biotechnology potential of lactobacilli through comparative genomics of 213 strains and associated genera.</title>
        <authorList>
            <person name="Sun Z."/>
            <person name="Harris H.M."/>
            <person name="McCann A."/>
            <person name="Guo C."/>
            <person name="Argimon S."/>
            <person name="Zhang W."/>
            <person name="Yang X."/>
            <person name="Jeffery I.B."/>
            <person name="Cooney J.C."/>
            <person name="Kagawa T.F."/>
            <person name="Liu W."/>
            <person name="Song Y."/>
            <person name="Salvetti E."/>
            <person name="Wrobel A."/>
            <person name="Rasinkangas P."/>
            <person name="Parkhill J."/>
            <person name="Rea M.C."/>
            <person name="O'Sullivan O."/>
            <person name="Ritari J."/>
            <person name="Douillard F.P."/>
            <person name="Paul Ross R."/>
            <person name="Yang R."/>
            <person name="Briner A.E."/>
            <person name="Felis G.E."/>
            <person name="de Vos W.M."/>
            <person name="Barrangou R."/>
            <person name="Klaenhammer T.R."/>
            <person name="Caufield P.W."/>
            <person name="Cui Y."/>
            <person name="Zhang H."/>
            <person name="O'Toole P.W."/>
        </authorList>
    </citation>
    <scope>NUCLEOTIDE SEQUENCE [LARGE SCALE GENOMIC DNA]</scope>
    <source>
        <strain evidence="12 13">DSM 15638</strain>
    </source>
</reference>
<gene>
    <name evidence="12" type="ORF">FC66_GL000923</name>
</gene>
<feature type="active site" description="Nucleophile" evidence="9">
    <location>
        <position position="31"/>
    </location>
</feature>
<accession>A0A0R1HI13</accession>
<feature type="site" description="Deprotonates C-terminal active site Cys" evidence="9">
    <location>
        <position position="22"/>
    </location>
</feature>
<dbReference type="PANTHER" id="PTHR45663:SF11">
    <property type="entry name" value="GEO12009P1"/>
    <property type="match status" value="1"/>
</dbReference>
<dbReference type="InterPro" id="IPR017937">
    <property type="entry name" value="Thioredoxin_CS"/>
</dbReference>
<dbReference type="InterPro" id="IPR036249">
    <property type="entry name" value="Thioredoxin-like_sf"/>
</dbReference>
<evidence type="ECO:0000256" key="9">
    <source>
        <dbReference type="PIRSR" id="PIRSR000077-1"/>
    </source>
</evidence>
<keyword evidence="5 10" id="KW-1015">Disulfide bond</keyword>
<dbReference type="PANTHER" id="PTHR45663">
    <property type="entry name" value="GEO12009P1"/>
    <property type="match status" value="1"/>
</dbReference>
<evidence type="ECO:0000256" key="5">
    <source>
        <dbReference type="ARBA" id="ARBA00023157"/>
    </source>
</evidence>
<dbReference type="PIRSF" id="PIRSF000077">
    <property type="entry name" value="Thioredoxin"/>
    <property type="match status" value="1"/>
</dbReference>
<sequence>MVTKVTDQTMTEYTKSGLTIVDLWAPWCGPCLMMAPVVDELEQEFKSDIQFVKLNIDENKETALEYDVMSIPSFLLFKDGKAIEKVVGYHDKSEFSAYLSEKITQNKTV</sequence>
<dbReference type="Pfam" id="PF00085">
    <property type="entry name" value="Thioredoxin"/>
    <property type="match status" value="1"/>
</dbReference>
<evidence type="ECO:0000256" key="10">
    <source>
        <dbReference type="PIRSR" id="PIRSR000077-4"/>
    </source>
</evidence>
<dbReference type="GO" id="GO:0015035">
    <property type="term" value="F:protein-disulfide reductase activity"/>
    <property type="evidence" value="ECO:0007669"/>
    <property type="project" value="UniProtKB-UniRule"/>
</dbReference>
<dbReference type="PROSITE" id="PS51352">
    <property type="entry name" value="THIOREDOXIN_2"/>
    <property type="match status" value="1"/>
</dbReference>
<evidence type="ECO:0000259" key="11">
    <source>
        <dbReference type="PROSITE" id="PS51352"/>
    </source>
</evidence>
<dbReference type="EMBL" id="AZDI01000003">
    <property type="protein sequence ID" value="KRK45963.1"/>
    <property type="molecule type" value="Genomic_DNA"/>
</dbReference>
<evidence type="ECO:0000256" key="8">
    <source>
        <dbReference type="PIRNR" id="PIRNR000077"/>
    </source>
</evidence>
<dbReference type="Gene3D" id="3.40.30.10">
    <property type="entry name" value="Glutaredoxin"/>
    <property type="match status" value="1"/>
</dbReference>
<comment type="caution">
    <text evidence="12">The sequence shown here is derived from an EMBL/GenBank/DDBJ whole genome shotgun (WGS) entry which is preliminary data.</text>
</comment>
<protein>
    <recommendedName>
        <fullName evidence="2 7">Thioredoxin</fullName>
    </recommendedName>
</protein>
<feature type="site" description="Contributes to redox potential value" evidence="9">
    <location>
        <position position="29"/>
    </location>
</feature>
<keyword evidence="6 10" id="KW-0676">Redox-active center</keyword>
<feature type="domain" description="Thioredoxin" evidence="11">
    <location>
        <begin position="1"/>
        <end position="104"/>
    </location>
</feature>
<evidence type="ECO:0000256" key="2">
    <source>
        <dbReference type="ARBA" id="ARBA00020570"/>
    </source>
</evidence>
<evidence type="ECO:0000313" key="12">
    <source>
        <dbReference type="EMBL" id="KRK45963.1"/>
    </source>
</evidence>
<evidence type="ECO:0000256" key="7">
    <source>
        <dbReference type="NCBIfam" id="TIGR01068"/>
    </source>
</evidence>
<feature type="disulfide bond" description="Redox-active" evidence="10">
    <location>
        <begin position="28"/>
        <end position="31"/>
    </location>
</feature>
<dbReference type="AlphaFoldDB" id="A0A0R1HI13"/>
<dbReference type="PRINTS" id="PR00421">
    <property type="entry name" value="THIOREDOXIN"/>
</dbReference>
<evidence type="ECO:0000256" key="6">
    <source>
        <dbReference type="ARBA" id="ARBA00023284"/>
    </source>
</evidence>
<dbReference type="InterPro" id="IPR005746">
    <property type="entry name" value="Thioredoxin"/>
</dbReference>
<dbReference type="RefSeq" id="WP_057973991.1">
    <property type="nucleotide sequence ID" value="NZ_AZDI01000003.1"/>
</dbReference>
<dbReference type="GO" id="GO:0005829">
    <property type="term" value="C:cytosol"/>
    <property type="evidence" value="ECO:0007669"/>
    <property type="project" value="TreeGrafter"/>
</dbReference>
<feature type="site" description="Contributes to redox potential value" evidence="9">
    <location>
        <position position="30"/>
    </location>
</feature>
<dbReference type="SUPFAM" id="SSF52833">
    <property type="entry name" value="Thioredoxin-like"/>
    <property type="match status" value="1"/>
</dbReference>
<evidence type="ECO:0000256" key="4">
    <source>
        <dbReference type="ARBA" id="ARBA00022982"/>
    </source>
</evidence>
<dbReference type="NCBIfam" id="TIGR01068">
    <property type="entry name" value="thioredoxin"/>
    <property type="match status" value="1"/>
</dbReference>